<keyword evidence="3" id="KW-1185">Reference proteome</keyword>
<evidence type="ECO:0000313" key="3">
    <source>
        <dbReference type="Proteomes" id="UP001152622"/>
    </source>
</evidence>
<name>A0A9Q1IY84_SYNKA</name>
<dbReference type="EMBL" id="JAINUF010000006">
    <property type="protein sequence ID" value="KAJ8357130.1"/>
    <property type="molecule type" value="Genomic_DNA"/>
</dbReference>
<dbReference type="Proteomes" id="UP001152622">
    <property type="component" value="Chromosome 6"/>
</dbReference>
<reference evidence="2" key="1">
    <citation type="journal article" date="2023" name="Science">
        <title>Genome structures resolve the early diversification of teleost fishes.</title>
        <authorList>
            <person name="Parey E."/>
            <person name="Louis A."/>
            <person name="Montfort J."/>
            <person name="Bouchez O."/>
            <person name="Roques C."/>
            <person name="Iampietro C."/>
            <person name="Lluch J."/>
            <person name="Castinel A."/>
            <person name="Donnadieu C."/>
            <person name="Desvignes T."/>
            <person name="Floi Bucao C."/>
            <person name="Jouanno E."/>
            <person name="Wen M."/>
            <person name="Mejri S."/>
            <person name="Dirks R."/>
            <person name="Jansen H."/>
            <person name="Henkel C."/>
            <person name="Chen W.J."/>
            <person name="Zahm M."/>
            <person name="Cabau C."/>
            <person name="Klopp C."/>
            <person name="Thompson A.W."/>
            <person name="Robinson-Rechavi M."/>
            <person name="Braasch I."/>
            <person name="Lecointre G."/>
            <person name="Bobe J."/>
            <person name="Postlethwait J.H."/>
            <person name="Berthelot C."/>
            <person name="Roest Crollius H."/>
            <person name="Guiguen Y."/>
        </authorList>
    </citation>
    <scope>NUCLEOTIDE SEQUENCE</scope>
    <source>
        <strain evidence="2">WJC10195</strain>
    </source>
</reference>
<protein>
    <submittedName>
        <fullName evidence="2">Uncharacterized protein</fullName>
    </submittedName>
</protein>
<evidence type="ECO:0000256" key="1">
    <source>
        <dbReference type="SAM" id="MobiDB-lite"/>
    </source>
</evidence>
<feature type="region of interest" description="Disordered" evidence="1">
    <location>
        <begin position="66"/>
        <end position="95"/>
    </location>
</feature>
<accession>A0A9Q1IY84</accession>
<organism evidence="2 3">
    <name type="scientific">Synaphobranchus kaupii</name>
    <name type="common">Kaup's arrowtooth eel</name>
    <dbReference type="NCBI Taxonomy" id="118154"/>
    <lineage>
        <taxon>Eukaryota</taxon>
        <taxon>Metazoa</taxon>
        <taxon>Chordata</taxon>
        <taxon>Craniata</taxon>
        <taxon>Vertebrata</taxon>
        <taxon>Euteleostomi</taxon>
        <taxon>Actinopterygii</taxon>
        <taxon>Neopterygii</taxon>
        <taxon>Teleostei</taxon>
        <taxon>Anguilliformes</taxon>
        <taxon>Synaphobranchidae</taxon>
        <taxon>Synaphobranchus</taxon>
    </lineage>
</organism>
<evidence type="ECO:0000313" key="2">
    <source>
        <dbReference type="EMBL" id="KAJ8357130.1"/>
    </source>
</evidence>
<comment type="caution">
    <text evidence="2">The sequence shown here is derived from an EMBL/GenBank/DDBJ whole genome shotgun (WGS) entry which is preliminary data.</text>
</comment>
<gene>
    <name evidence="2" type="ORF">SKAU_G00199240</name>
</gene>
<dbReference type="AlphaFoldDB" id="A0A9Q1IY84"/>
<sequence>MFGAERDVPHASGRARVGRFFSARHRLPPSPPHAPRLAAPVAAWGRGGRVTAEPLADAADEREHVSLRSAPARPPAGKILNSFSGREGGTEDGPETAACLKVAAFRPQNPLAHLSS</sequence>
<proteinExistence type="predicted"/>